<reference evidence="1 2" key="1">
    <citation type="submission" date="2024-04" db="EMBL/GenBank/DDBJ databases">
        <title>WGS of bacteria from Torrens River.</title>
        <authorList>
            <person name="Wyrsch E.R."/>
            <person name="Drigo B."/>
        </authorList>
    </citation>
    <scope>NUCLEOTIDE SEQUENCE [LARGE SCALE GENOMIC DNA]</scope>
    <source>
        <strain evidence="1 2">TWI391</strain>
    </source>
</reference>
<proteinExistence type="predicted"/>
<comment type="caution">
    <text evidence="1">The sequence shown here is derived from an EMBL/GenBank/DDBJ whole genome shotgun (WGS) entry which is preliminary data.</text>
</comment>
<evidence type="ECO:0000313" key="1">
    <source>
        <dbReference type="EMBL" id="MEN5375795.1"/>
    </source>
</evidence>
<sequence>MIGELIEKEQISSFKIVAANEDKSQTFLETLKGALRLGNEFKSKTTIAFQTEVGPKRIETTVWSLTDKYLQIKSGVLIPLRSILAIEY</sequence>
<gene>
    <name evidence="1" type="ORF">ABE541_00810</name>
</gene>
<dbReference type="Proteomes" id="UP001409291">
    <property type="component" value="Unassembled WGS sequence"/>
</dbReference>
<evidence type="ECO:0000313" key="2">
    <source>
        <dbReference type="Proteomes" id="UP001409291"/>
    </source>
</evidence>
<dbReference type="EMBL" id="JBDJNQ010000001">
    <property type="protein sequence ID" value="MEN5375795.1"/>
    <property type="molecule type" value="Genomic_DNA"/>
</dbReference>
<keyword evidence="2" id="KW-1185">Reference proteome</keyword>
<name>A0ABV0BLV4_9SPHI</name>
<protein>
    <submittedName>
        <fullName evidence="1">Uncharacterized protein</fullName>
    </submittedName>
</protein>
<accession>A0ABV0BLV4</accession>
<dbReference type="RefSeq" id="WP_021189844.1">
    <property type="nucleotide sequence ID" value="NZ_JAOQNK010000001.1"/>
</dbReference>
<organism evidence="1 2">
    <name type="scientific">Sphingobacterium kitahiroshimense</name>
    <dbReference type="NCBI Taxonomy" id="470446"/>
    <lineage>
        <taxon>Bacteria</taxon>
        <taxon>Pseudomonadati</taxon>
        <taxon>Bacteroidota</taxon>
        <taxon>Sphingobacteriia</taxon>
        <taxon>Sphingobacteriales</taxon>
        <taxon>Sphingobacteriaceae</taxon>
        <taxon>Sphingobacterium</taxon>
    </lineage>
</organism>